<proteinExistence type="predicted"/>
<comment type="caution">
    <text evidence="1">The sequence shown here is derived from an EMBL/GenBank/DDBJ whole genome shotgun (WGS) entry which is preliminary data.</text>
</comment>
<accession>A0ABT9Q246</accession>
<dbReference type="Pfam" id="PF05159">
    <property type="entry name" value="Capsule_synth"/>
    <property type="match status" value="1"/>
</dbReference>
<evidence type="ECO:0000313" key="2">
    <source>
        <dbReference type="Proteomes" id="UP001241472"/>
    </source>
</evidence>
<dbReference type="InterPro" id="IPR007833">
    <property type="entry name" value="Capsule_polysaccharide_synth"/>
</dbReference>
<gene>
    <name evidence="1" type="ORF">J2T09_005560</name>
</gene>
<dbReference type="EMBL" id="JAUSRF010000039">
    <property type="protein sequence ID" value="MDP9840772.1"/>
    <property type="molecule type" value="Genomic_DNA"/>
</dbReference>
<keyword evidence="2" id="KW-1185">Reference proteome</keyword>
<protein>
    <recommendedName>
        <fullName evidence="3">Capsule polysaccharide biosynthesis protein</fullName>
    </recommendedName>
</protein>
<evidence type="ECO:0008006" key="3">
    <source>
        <dbReference type="Google" id="ProtNLM"/>
    </source>
</evidence>
<dbReference type="Proteomes" id="UP001241472">
    <property type="component" value="Unassembled WGS sequence"/>
</dbReference>
<organism evidence="1 2">
    <name type="scientific">Neorhizobium huautlense</name>
    <dbReference type="NCBI Taxonomy" id="67774"/>
    <lineage>
        <taxon>Bacteria</taxon>
        <taxon>Pseudomonadati</taxon>
        <taxon>Pseudomonadota</taxon>
        <taxon>Alphaproteobacteria</taxon>
        <taxon>Hyphomicrobiales</taxon>
        <taxon>Rhizobiaceae</taxon>
        <taxon>Rhizobium/Agrobacterium group</taxon>
        <taxon>Neorhizobium</taxon>
    </lineage>
</organism>
<reference evidence="1 2" key="1">
    <citation type="submission" date="2023-07" db="EMBL/GenBank/DDBJ databases">
        <title>Sorghum-associated microbial communities from plants grown in Nebraska, USA.</title>
        <authorList>
            <person name="Schachtman D."/>
        </authorList>
    </citation>
    <scope>NUCLEOTIDE SEQUENCE [LARGE SCALE GENOMIC DNA]</scope>
    <source>
        <strain evidence="1 2">DS1307</strain>
    </source>
</reference>
<evidence type="ECO:0000313" key="1">
    <source>
        <dbReference type="EMBL" id="MDP9840772.1"/>
    </source>
</evidence>
<name>A0ABT9Q246_9HYPH</name>
<dbReference type="RefSeq" id="WP_306840261.1">
    <property type="nucleotide sequence ID" value="NZ_JAUSRF010000039.1"/>
</dbReference>
<sequence length="465" mass="52567">MSAQELERLITSFRDAGLRGKGAKFSAVIQKARKAAQALGDQEDVDTPTWRSLLRFYLETADVGALLHTLTRPVPETADVIFTRATVLDFVTRYRAALDDTHALVCSYIAGRKSAVAADLCIGTWFRLLLLPAEYNSSRDIWLQTVNAAAKEVESRGLSLLLLPDYMIPFTDRTHRFLSFHTHGVEPKTVHFKPSDFPRRVILDRGGYSGWSTLASAKFENLVVPDFDAVDRFYEEHREQVLHSNISKYNQKEVSEGVSLPEKYVFVALQVAADRTQSLARMPMLEMLDTVVRRFKGTDIAVVVKRHPKCQEPTVAARLATLQAAGIIILTDDSIHQLIPNCLGVCTVNSGVGSEAIVYLKPIYLFGEADYNWVAHRISNFADFEEATSEFEPRRSVSDMKRFLYYYRNVYQTDIDEALMLQSRVGEAVFAAEEWRQDPLLVPSGRDIFSRSREVLLRVLGFSKR</sequence>